<dbReference type="SUPFAM" id="SSF48452">
    <property type="entry name" value="TPR-like"/>
    <property type="match status" value="1"/>
</dbReference>
<protein>
    <submittedName>
        <fullName evidence="1">SusD/RagB family nutrient-binding outer membrane lipoprotein</fullName>
    </submittedName>
</protein>
<dbReference type="PROSITE" id="PS51257">
    <property type="entry name" value="PROKAR_LIPOPROTEIN"/>
    <property type="match status" value="1"/>
</dbReference>
<reference evidence="1 2" key="1">
    <citation type="submission" date="2023-03" db="EMBL/GenBank/DDBJ databases">
        <title>Muricauda XX sp. nov. and Muricauda XXX sp. nov., two novel species isolated from Okinawa Trough.</title>
        <authorList>
            <person name="Cao W."/>
            <person name="Deng X."/>
        </authorList>
    </citation>
    <scope>NUCLEOTIDE SEQUENCE [LARGE SCALE GENOMIC DNA]</scope>
    <source>
        <strain evidence="1 2">334s03</strain>
    </source>
</reference>
<organism evidence="1 2">
    <name type="scientific">Flagellimonas yonaguniensis</name>
    <dbReference type="NCBI Taxonomy" id="3031325"/>
    <lineage>
        <taxon>Bacteria</taxon>
        <taxon>Pseudomonadati</taxon>
        <taxon>Bacteroidota</taxon>
        <taxon>Flavobacteriia</taxon>
        <taxon>Flavobacteriales</taxon>
        <taxon>Flavobacteriaceae</taxon>
        <taxon>Flagellimonas</taxon>
    </lineage>
</organism>
<keyword evidence="2" id="KW-1185">Reference proteome</keyword>
<proteinExistence type="predicted"/>
<gene>
    <name evidence="1" type="ORF">PY092_19275</name>
</gene>
<accession>A0ABT5Y4D5</accession>
<sequence>MKSLNIKIGLIASIMVLFTACETIDYEDTNVNPNGPTAAVTSQLLTNAMSFMAEYIMVDETTILYMQHITQGQYPGASRYNTLNESYDDWYVGPLTDFNRIIDLNSDPETADDALSYGSNANQIAVAKILRAYYLHYMTDKWGALPLSEAFQGIDNPQPAFDTQESVYNYMFAEIEEAVGMVEMAEPGPTGDYLFGGDMDTWVTFGTHVKMIMALRISDVAPGLAQTKFEETVATGRLITDNSDNIEYTYGTDDESDSPWDDNFKTREDYILSRTMVEYLRENQDPRLFEYAEEARDSVSPVTNFPGGIDAGYVGAPNGQVNGNVPSYSFIRSEIIYTPDFPTPIFTAAQVDFSLAEAAGKGWNVGGGSAAQWYEAGVQASMEYWGVDATGITDYIAAHPYTGIDDIAYEKWVALYLNGPEAWAEWRRLDAPYLEPSAFASDPRIPVRMAYDPSIADNNAANYNAMIGFQGPDNNHTKLWWDVN</sequence>
<dbReference type="Proteomes" id="UP001221366">
    <property type="component" value="Unassembled WGS sequence"/>
</dbReference>
<comment type="caution">
    <text evidence="1">The sequence shown here is derived from an EMBL/GenBank/DDBJ whole genome shotgun (WGS) entry which is preliminary data.</text>
</comment>
<evidence type="ECO:0000313" key="2">
    <source>
        <dbReference type="Proteomes" id="UP001221366"/>
    </source>
</evidence>
<name>A0ABT5Y4D5_9FLAO</name>
<dbReference type="InterPro" id="IPR041662">
    <property type="entry name" value="SusD-like_2"/>
</dbReference>
<keyword evidence="1" id="KW-0449">Lipoprotein</keyword>
<evidence type="ECO:0000313" key="1">
    <source>
        <dbReference type="EMBL" id="MDF0718310.1"/>
    </source>
</evidence>
<dbReference type="RefSeq" id="WP_275617370.1">
    <property type="nucleotide sequence ID" value="NZ_JARFVB010000027.1"/>
</dbReference>
<dbReference type="Pfam" id="PF12771">
    <property type="entry name" value="SusD-like_2"/>
    <property type="match status" value="1"/>
</dbReference>
<dbReference type="Gene3D" id="1.25.40.390">
    <property type="match status" value="1"/>
</dbReference>
<dbReference type="InterPro" id="IPR011990">
    <property type="entry name" value="TPR-like_helical_dom_sf"/>
</dbReference>
<dbReference type="EMBL" id="JARFVB010000027">
    <property type="protein sequence ID" value="MDF0718310.1"/>
    <property type="molecule type" value="Genomic_DNA"/>
</dbReference>